<keyword evidence="2 4" id="KW-0863">Zinc-finger</keyword>
<keyword evidence="3" id="KW-0862">Zinc</keyword>
<dbReference type="SUPFAM" id="SSF57850">
    <property type="entry name" value="RING/U-box"/>
    <property type="match status" value="1"/>
</dbReference>
<sequence>MSNKPSFPEDLSCPICRDVFRDPVVLTCSHSYCRWWSGKQVLECPVCKKRSSWSDMTSNLVLKKLCEAILERKAKGDADRKVVCRLHAEKLKLFCVDHQEPLCLVCLHSDAHAGHNVKPIEEVARKHREQLRDLLKPLKEKLKNLEDVKEHLRQTAEHIQFQAQQTEKFLREQFKELQAFIQKEEETRIKALREEEKKKSLAMKVKIESLSKDIAALSETVRETEAALGGEEAVFLQNFRSAVTRVQQILIDQAKHLGNLTFKVWKKMKTMASFTPVILDPNSANPELSLSQNLTAVTCGPRQNLPDNPERFSCFRIILGSKGFSSGTCSWDVEIPENTDWFVGVASESVHRKGTHPSCLWRIGCTNGEYVARSLTDPSTVLPNVWKLNRIRVHLDWERGKLVFFDLDASTHIHTFSHRFTETLFPYFNTVSARPLRIISDPNDPYVVCRV</sequence>
<dbReference type="InterPro" id="IPR003877">
    <property type="entry name" value="SPRY_dom"/>
</dbReference>
<dbReference type="Pfam" id="PF13765">
    <property type="entry name" value="PRY"/>
    <property type="match status" value="1"/>
</dbReference>
<dbReference type="InterPro" id="IPR043136">
    <property type="entry name" value="B30.2/SPRY_sf"/>
</dbReference>
<evidence type="ECO:0000256" key="3">
    <source>
        <dbReference type="ARBA" id="ARBA00022833"/>
    </source>
</evidence>
<dbReference type="PANTHER" id="PTHR24103">
    <property type="entry name" value="E3 UBIQUITIN-PROTEIN LIGASE TRIM"/>
    <property type="match status" value="1"/>
</dbReference>
<dbReference type="InterPro" id="IPR013083">
    <property type="entry name" value="Znf_RING/FYVE/PHD"/>
</dbReference>
<evidence type="ECO:0000256" key="2">
    <source>
        <dbReference type="ARBA" id="ARBA00022771"/>
    </source>
</evidence>
<dbReference type="InterPro" id="IPR003879">
    <property type="entry name" value="Butyrophylin_SPRY"/>
</dbReference>
<dbReference type="SMART" id="SM00336">
    <property type="entry name" value="BBOX"/>
    <property type="match status" value="1"/>
</dbReference>
<dbReference type="SUPFAM" id="SSF57845">
    <property type="entry name" value="B-box zinc-binding domain"/>
    <property type="match status" value="1"/>
</dbReference>
<keyword evidence="1" id="KW-0479">Metal-binding</keyword>
<dbReference type="AlphaFoldDB" id="A0A8C7X3S9"/>
<dbReference type="Pfam" id="PF13445">
    <property type="entry name" value="zf-RING_UBOX"/>
    <property type="match status" value="1"/>
</dbReference>
<dbReference type="CDD" id="cd12893">
    <property type="entry name" value="SPRY_PRY_TRIM35"/>
    <property type="match status" value="1"/>
</dbReference>
<dbReference type="GO" id="GO:0008270">
    <property type="term" value="F:zinc ion binding"/>
    <property type="evidence" value="ECO:0007669"/>
    <property type="project" value="UniProtKB-KW"/>
</dbReference>
<reference evidence="9" key="1">
    <citation type="submission" date="2025-08" db="UniProtKB">
        <authorList>
            <consortium name="Ensembl"/>
        </authorList>
    </citation>
    <scope>IDENTIFICATION</scope>
</reference>
<dbReference type="InterPro" id="IPR006574">
    <property type="entry name" value="PRY"/>
</dbReference>
<keyword evidence="5" id="KW-0175">Coiled coil</keyword>
<dbReference type="InterPro" id="IPR027370">
    <property type="entry name" value="Znf-RING_euk"/>
</dbReference>
<dbReference type="Gene3D" id="3.30.160.60">
    <property type="entry name" value="Classic Zinc Finger"/>
    <property type="match status" value="1"/>
</dbReference>
<evidence type="ECO:0000256" key="1">
    <source>
        <dbReference type="ARBA" id="ARBA00022723"/>
    </source>
</evidence>
<dbReference type="Ensembl" id="ENSOSIT00000008059.1">
    <property type="protein sequence ID" value="ENSOSIP00000007542.1"/>
    <property type="gene ID" value="ENSOSIG00000004987.1"/>
</dbReference>
<feature type="domain" description="RING-type" evidence="6">
    <location>
        <begin position="13"/>
        <end position="48"/>
    </location>
</feature>
<dbReference type="PROSITE" id="PS50188">
    <property type="entry name" value="B302_SPRY"/>
    <property type="match status" value="1"/>
</dbReference>
<dbReference type="GeneTree" id="ENSGT00970000193381"/>
<dbReference type="SMART" id="SM00184">
    <property type="entry name" value="RING"/>
    <property type="match status" value="1"/>
</dbReference>
<dbReference type="InterPro" id="IPR001841">
    <property type="entry name" value="Znf_RING"/>
</dbReference>
<dbReference type="Gene3D" id="2.60.120.920">
    <property type="match status" value="1"/>
</dbReference>
<dbReference type="InterPro" id="IPR013320">
    <property type="entry name" value="ConA-like_dom_sf"/>
</dbReference>
<dbReference type="PROSITE" id="PS50119">
    <property type="entry name" value="ZF_BBOX"/>
    <property type="match status" value="1"/>
</dbReference>
<evidence type="ECO:0000259" key="8">
    <source>
        <dbReference type="PROSITE" id="PS50188"/>
    </source>
</evidence>
<evidence type="ECO:0000256" key="4">
    <source>
        <dbReference type="PROSITE-ProRule" id="PRU00024"/>
    </source>
</evidence>
<proteinExistence type="predicted"/>
<evidence type="ECO:0000256" key="5">
    <source>
        <dbReference type="SAM" id="Coils"/>
    </source>
</evidence>
<feature type="domain" description="B30.2/SPRY" evidence="8">
    <location>
        <begin position="257"/>
        <end position="446"/>
    </location>
</feature>
<dbReference type="Gene3D" id="3.30.40.10">
    <property type="entry name" value="Zinc/RING finger domain, C3HC4 (zinc finger)"/>
    <property type="match status" value="1"/>
</dbReference>
<evidence type="ECO:0000259" key="6">
    <source>
        <dbReference type="PROSITE" id="PS50089"/>
    </source>
</evidence>
<organism evidence="9 10">
    <name type="scientific">Oryzias sinensis</name>
    <name type="common">Chinese medaka</name>
    <dbReference type="NCBI Taxonomy" id="183150"/>
    <lineage>
        <taxon>Eukaryota</taxon>
        <taxon>Metazoa</taxon>
        <taxon>Chordata</taxon>
        <taxon>Craniata</taxon>
        <taxon>Vertebrata</taxon>
        <taxon>Euteleostomi</taxon>
        <taxon>Actinopterygii</taxon>
        <taxon>Neopterygii</taxon>
        <taxon>Teleostei</taxon>
        <taxon>Neoteleostei</taxon>
        <taxon>Acanthomorphata</taxon>
        <taxon>Ovalentaria</taxon>
        <taxon>Atherinomorphae</taxon>
        <taxon>Beloniformes</taxon>
        <taxon>Adrianichthyidae</taxon>
        <taxon>Oryziinae</taxon>
        <taxon>Oryzias</taxon>
    </lineage>
</organism>
<dbReference type="PRINTS" id="PR01407">
    <property type="entry name" value="BUTYPHLNCDUF"/>
</dbReference>
<accession>A0A8C7X3S9</accession>
<dbReference type="InterPro" id="IPR000315">
    <property type="entry name" value="Znf_B-box"/>
</dbReference>
<keyword evidence="10" id="KW-1185">Reference proteome</keyword>
<evidence type="ECO:0000313" key="9">
    <source>
        <dbReference type="Ensembl" id="ENSOSIP00000007542.1"/>
    </source>
</evidence>
<feature type="domain" description="B box-type" evidence="7">
    <location>
        <begin position="79"/>
        <end position="120"/>
    </location>
</feature>
<dbReference type="Pfam" id="PF00622">
    <property type="entry name" value="SPRY"/>
    <property type="match status" value="1"/>
</dbReference>
<protein>
    <submittedName>
        <fullName evidence="9">Uncharacterized protein</fullName>
    </submittedName>
</protein>
<dbReference type="Proteomes" id="UP000694383">
    <property type="component" value="Unplaced"/>
</dbReference>
<dbReference type="SUPFAM" id="SSF49899">
    <property type="entry name" value="Concanavalin A-like lectins/glucanases"/>
    <property type="match status" value="1"/>
</dbReference>
<dbReference type="SMART" id="SM00589">
    <property type="entry name" value="PRY"/>
    <property type="match status" value="1"/>
</dbReference>
<evidence type="ECO:0000259" key="7">
    <source>
        <dbReference type="PROSITE" id="PS50119"/>
    </source>
</evidence>
<reference evidence="9" key="2">
    <citation type="submission" date="2025-09" db="UniProtKB">
        <authorList>
            <consortium name="Ensembl"/>
        </authorList>
    </citation>
    <scope>IDENTIFICATION</scope>
</reference>
<name>A0A8C7X3S9_9TELE</name>
<dbReference type="InterPro" id="IPR050143">
    <property type="entry name" value="TRIM/RBCC"/>
</dbReference>
<feature type="coiled-coil region" evidence="5">
    <location>
        <begin position="128"/>
        <end position="162"/>
    </location>
</feature>
<evidence type="ECO:0000313" key="10">
    <source>
        <dbReference type="Proteomes" id="UP000694383"/>
    </source>
</evidence>
<dbReference type="InterPro" id="IPR001870">
    <property type="entry name" value="B30.2/SPRY"/>
</dbReference>
<dbReference type="PROSITE" id="PS50089">
    <property type="entry name" value="ZF_RING_2"/>
    <property type="match status" value="1"/>
</dbReference>
<dbReference type="Pfam" id="PF00643">
    <property type="entry name" value="zf-B_box"/>
    <property type="match status" value="1"/>
</dbReference>